<dbReference type="GO" id="GO:0046872">
    <property type="term" value="F:metal ion binding"/>
    <property type="evidence" value="ECO:0007669"/>
    <property type="project" value="UniProtKB-KW"/>
</dbReference>
<dbReference type="Gene3D" id="3.20.20.70">
    <property type="entry name" value="Aldolase class I"/>
    <property type="match status" value="1"/>
</dbReference>
<dbReference type="EMBL" id="MN739720">
    <property type="protein sequence ID" value="QHT22715.1"/>
    <property type="molecule type" value="Genomic_DNA"/>
</dbReference>
<sequence length="324" mass="37750">MNRITSYYSFMKLCATNKLWLQKYEKLGHPKPFDVSLRDGLQSLSKDDQNKFTIQYKINLYKEIVENHNPLQIEIGSITSNKVLPIFNDSKDLLDYARNNYKDKQHFMLIPNKNKLIEFLSIMNIMSDTSQEKDCKYISLITSVSNSFQKKNTKKNIHENRFEINDMLNILTHTMTPNYYVKLYISCINECPIEGKINNDFIVDEIVKYHTENIEKIHNICLSDTVGTLCESDFTYIVDKCNKLGVPFSTFSLHLHVNKQNHQSVQSTEKIFYSALDRNITLFDVSLLESGGCSVTMNKSQLLPNLSYELYYECLLKYIISKTI</sequence>
<evidence type="ECO:0008006" key="4">
    <source>
        <dbReference type="Google" id="ProtNLM"/>
    </source>
</evidence>
<evidence type="ECO:0000313" key="3">
    <source>
        <dbReference type="EMBL" id="QHT22715.1"/>
    </source>
</evidence>
<dbReference type="GO" id="GO:0046951">
    <property type="term" value="P:ketone body biosynthetic process"/>
    <property type="evidence" value="ECO:0007669"/>
    <property type="project" value="TreeGrafter"/>
</dbReference>
<dbReference type="AlphaFoldDB" id="A0A6C0E5M2"/>
<evidence type="ECO:0000256" key="2">
    <source>
        <dbReference type="ARBA" id="ARBA00023239"/>
    </source>
</evidence>
<proteinExistence type="predicted"/>
<dbReference type="InterPro" id="IPR043594">
    <property type="entry name" value="HMGL"/>
</dbReference>
<dbReference type="PANTHER" id="PTHR42738:SF7">
    <property type="entry name" value="HYDROXYMETHYLGLUTARYL-COA LYASE"/>
    <property type="match status" value="1"/>
</dbReference>
<dbReference type="GO" id="GO:0004419">
    <property type="term" value="F:hydroxymethylglutaryl-CoA lyase activity"/>
    <property type="evidence" value="ECO:0007669"/>
    <property type="project" value="TreeGrafter"/>
</dbReference>
<keyword evidence="2" id="KW-0456">Lyase</keyword>
<keyword evidence="1" id="KW-0479">Metal-binding</keyword>
<protein>
    <recommendedName>
        <fullName evidence="4">Pyruvate carboxyltransferase domain-containing protein</fullName>
    </recommendedName>
</protein>
<dbReference type="SUPFAM" id="SSF51569">
    <property type="entry name" value="Aldolase"/>
    <property type="match status" value="1"/>
</dbReference>
<dbReference type="PANTHER" id="PTHR42738">
    <property type="entry name" value="HYDROXYMETHYLGLUTARYL-COA LYASE"/>
    <property type="match status" value="1"/>
</dbReference>
<dbReference type="GO" id="GO:0006552">
    <property type="term" value="P:L-leucine catabolic process"/>
    <property type="evidence" value="ECO:0007669"/>
    <property type="project" value="TreeGrafter"/>
</dbReference>
<organism evidence="3">
    <name type="scientific">viral metagenome</name>
    <dbReference type="NCBI Taxonomy" id="1070528"/>
    <lineage>
        <taxon>unclassified sequences</taxon>
        <taxon>metagenomes</taxon>
        <taxon>organismal metagenomes</taxon>
    </lineage>
</organism>
<evidence type="ECO:0000256" key="1">
    <source>
        <dbReference type="ARBA" id="ARBA00022723"/>
    </source>
</evidence>
<name>A0A6C0E5M2_9ZZZZ</name>
<dbReference type="InterPro" id="IPR013785">
    <property type="entry name" value="Aldolase_TIM"/>
</dbReference>
<reference evidence="3" key="1">
    <citation type="journal article" date="2020" name="Nature">
        <title>Giant virus diversity and host interactions through global metagenomics.</title>
        <authorList>
            <person name="Schulz F."/>
            <person name="Roux S."/>
            <person name="Paez-Espino D."/>
            <person name="Jungbluth S."/>
            <person name="Walsh D.A."/>
            <person name="Denef V.J."/>
            <person name="McMahon K.D."/>
            <person name="Konstantinidis K.T."/>
            <person name="Eloe-Fadrosh E.A."/>
            <person name="Kyrpides N.C."/>
            <person name="Woyke T."/>
        </authorList>
    </citation>
    <scope>NUCLEOTIDE SEQUENCE</scope>
    <source>
        <strain evidence="3">GVMAG-M-3300023179-114</strain>
    </source>
</reference>
<accession>A0A6C0E5M2</accession>